<feature type="non-terminal residue" evidence="2">
    <location>
        <position position="1"/>
    </location>
</feature>
<reference evidence="2 3" key="1">
    <citation type="journal article" date="2011" name="Proc. Natl. Acad. Sci. U.S.A.">
        <title>Comparative genomics of xylose-fermenting fungi for enhanced biofuel production.</title>
        <authorList>
            <person name="Wohlbach D.J."/>
            <person name="Kuo A."/>
            <person name="Sato T.K."/>
            <person name="Potts K.M."/>
            <person name="Salamov A.A."/>
            <person name="LaButti K.M."/>
            <person name="Sun H."/>
            <person name="Clum A."/>
            <person name="Pangilinan J.L."/>
            <person name="Lindquist E.A."/>
            <person name="Lucas S."/>
            <person name="Lapidus A."/>
            <person name="Jin M."/>
            <person name="Gunawan C."/>
            <person name="Balan V."/>
            <person name="Dale B.E."/>
            <person name="Jeffries T.W."/>
            <person name="Zinkel R."/>
            <person name="Barry K.W."/>
            <person name="Grigoriev I.V."/>
            <person name="Gasch A.P."/>
        </authorList>
    </citation>
    <scope>NUCLEOTIDE SEQUENCE [LARGE SCALE GENOMIC DNA]</scope>
    <source>
        <strain evidence="2">ATCC 10573</strain>
        <strain evidence="3">ATCC 10573 / BCRC 21748 / CBS 615 / JCM 9827 / NBRC 10315 / NRRL Y-1498 / VKM Y-70</strain>
    </source>
</reference>
<dbReference type="EMBL" id="GL996527">
    <property type="protein sequence ID" value="EGV62481.1"/>
    <property type="molecule type" value="Genomic_DNA"/>
</dbReference>
<organism evidence="3">
    <name type="scientific">Candida tenuis (strain ATCC 10573 / BCRC 21748 / CBS 615 / JCM 9827 / NBRC 10315 / NRRL Y-1498 / VKM Y-70)</name>
    <name type="common">Yeast</name>
    <name type="synonym">Yamadazyma tenuis</name>
    <dbReference type="NCBI Taxonomy" id="590646"/>
    <lineage>
        <taxon>Eukaryota</taxon>
        <taxon>Fungi</taxon>
        <taxon>Dikarya</taxon>
        <taxon>Ascomycota</taxon>
        <taxon>Saccharomycotina</taxon>
        <taxon>Pichiomycetes</taxon>
        <taxon>Debaryomycetaceae</taxon>
        <taxon>Yamadazyma</taxon>
    </lineage>
</organism>
<name>G3B9D9_CANTC</name>
<evidence type="ECO:0000313" key="2">
    <source>
        <dbReference type="EMBL" id="EGV62481.1"/>
    </source>
</evidence>
<dbReference type="Proteomes" id="UP000000707">
    <property type="component" value="Unassembled WGS sequence"/>
</dbReference>
<feature type="region of interest" description="Disordered" evidence="1">
    <location>
        <begin position="69"/>
        <end position="100"/>
    </location>
</feature>
<evidence type="ECO:0000313" key="3">
    <source>
        <dbReference type="Proteomes" id="UP000000707"/>
    </source>
</evidence>
<evidence type="ECO:0000256" key="1">
    <source>
        <dbReference type="SAM" id="MobiDB-lite"/>
    </source>
</evidence>
<accession>G3B9D9</accession>
<protein>
    <submittedName>
        <fullName evidence="2">Uncharacterized protein</fullName>
    </submittedName>
</protein>
<feature type="compositionally biased region" description="Low complexity" evidence="1">
    <location>
        <begin position="69"/>
        <end position="91"/>
    </location>
</feature>
<dbReference type="AlphaFoldDB" id="G3B9D9"/>
<dbReference type="HOGENOM" id="CLU_1975723_0_0_1"/>
<sequence>VTTIILPCTCKEPSTTTTTGDDGKKTVVCNIPHSLVSTVVVTEPCTNAAGDVTVTTYTTFTAAAAAVTASPTETVSPTGAKGSGSEAASAGNGSGTAPKEISTYEAMGSKNTYTFLAVLSTLLWISF</sequence>
<proteinExistence type="predicted"/>
<keyword evidence="3" id="KW-1185">Reference proteome</keyword>
<dbReference type="EMBL" id="GL996527">
    <property type="protein sequence ID" value="EGV62482.1"/>
    <property type="molecule type" value="Genomic_DNA"/>
</dbReference>
<gene>
    <name evidence="2" type="ORF">CANTEDRAFT_115953</name>
</gene>